<dbReference type="AlphaFoldDB" id="A0A2J0LI93"/>
<name>A0A2J0LI93_9BACT</name>
<reference evidence="1 2" key="1">
    <citation type="submission" date="2017-09" db="EMBL/GenBank/DDBJ databases">
        <title>Depth-based differentiation of microbial function through sediment-hosted aquifers and enrichment of novel symbionts in the deep terrestrial subsurface.</title>
        <authorList>
            <person name="Probst A.J."/>
            <person name="Ladd B."/>
            <person name="Jarett J.K."/>
            <person name="Geller-Mcgrath D.E."/>
            <person name="Sieber C.M."/>
            <person name="Emerson J.B."/>
            <person name="Anantharaman K."/>
            <person name="Thomas B.C."/>
            <person name="Malmstrom R."/>
            <person name="Stieglmeier M."/>
            <person name="Klingl A."/>
            <person name="Woyke T."/>
            <person name="Ryan C.M."/>
            <person name="Banfield J.F."/>
        </authorList>
    </citation>
    <scope>NUCLEOTIDE SEQUENCE [LARGE SCALE GENOMIC DNA]</scope>
    <source>
        <strain evidence="1">CG12_big_fil_rev_8_21_14_0_65_43_15</strain>
    </source>
</reference>
<sequence length="78" mass="9140">MNIASIKKRYNREWLLIAVDKMNEATTTPISGKLIVHSPRRDDIYRKLLSLRKKRNILVEYSEDKLSKGFAVAFYMGH</sequence>
<accession>A0A2J0LI93</accession>
<dbReference type="Proteomes" id="UP000231267">
    <property type="component" value="Unassembled WGS sequence"/>
</dbReference>
<protein>
    <submittedName>
        <fullName evidence="1">Uncharacterized protein</fullName>
    </submittedName>
</protein>
<gene>
    <name evidence="1" type="ORF">COW11_00800</name>
</gene>
<organism evidence="1 2">
    <name type="scientific">Candidatus Taenaricola geysiri</name>
    <dbReference type="NCBI Taxonomy" id="1974752"/>
    <lineage>
        <taxon>Bacteria</taxon>
        <taxon>Pseudomonadati</taxon>
        <taxon>Candidatus Omnitrophota</taxon>
        <taxon>Candidatus Taenaricola</taxon>
    </lineage>
</organism>
<proteinExistence type="predicted"/>
<dbReference type="EMBL" id="PFGP01000018">
    <property type="protein sequence ID" value="PIW66919.1"/>
    <property type="molecule type" value="Genomic_DNA"/>
</dbReference>
<evidence type="ECO:0000313" key="1">
    <source>
        <dbReference type="EMBL" id="PIW66919.1"/>
    </source>
</evidence>
<comment type="caution">
    <text evidence="1">The sequence shown here is derived from an EMBL/GenBank/DDBJ whole genome shotgun (WGS) entry which is preliminary data.</text>
</comment>
<evidence type="ECO:0000313" key="2">
    <source>
        <dbReference type="Proteomes" id="UP000231267"/>
    </source>
</evidence>